<reference evidence="2" key="1">
    <citation type="submission" date="2011-11" db="EMBL/GenBank/DDBJ databases">
        <title>Construction and analysis of a metagenome of deep-sea sediment.</title>
        <authorList>
            <person name="Huo Y.-Y."/>
            <person name="Cheng H."/>
            <person name="Wu M."/>
        </authorList>
    </citation>
    <scope>NUCLEOTIDE SEQUENCE</scope>
</reference>
<protein>
    <submittedName>
        <fullName evidence="2">Uncharacterized protein</fullName>
    </submittedName>
</protein>
<accession>H9BX25</accession>
<feature type="compositionally biased region" description="Basic and acidic residues" evidence="1">
    <location>
        <begin position="59"/>
        <end position="86"/>
    </location>
</feature>
<name>H9BX25_9BACT</name>
<organism evidence="2">
    <name type="scientific">uncultured bacterium W5-15b</name>
    <dbReference type="NCBI Taxonomy" id="1130997"/>
    <lineage>
        <taxon>Bacteria</taxon>
        <taxon>environmental samples</taxon>
    </lineage>
</organism>
<evidence type="ECO:0000313" key="2">
    <source>
        <dbReference type="EMBL" id="AFD03347.1"/>
    </source>
</evidence>
<sequence>MERWGLCHINFGGSKSGRLGARVRQPRSRRLRRHPRSHASNIRIDLPDTQMRSQIIMDSPDRVLRNHSSQDDRRGHADQQHADGEVGTRPSRAPGPLTDGEGSDRRGD</sequence>
<dbReference type="AlphaFoldDB" id="H9BX25"/>
<feature type="region of interest" description="Disordered" evidence="1">
    <location>
        <begin position="1"/>
        <end position="108"/>
    </location>
</feature>
<proteinExistence type="predicted"/>
<feature type="compositionally biased region" description="Basic residues" evidence="1">
    <location>
        <begin position="24"/>
        <end position="37"/>
    </location>
</feature>
<dbReference type="EMBL" id="JQ085822">
    <property type="protein sequence ID" value="AFD03347.1"/>
    <property type="molecule type" value="Genomic_DNA"/>
</dbReference>
<evidence type="ECO:0000256" key="1">
    <source>
        <dbReference type="SAM" id="MobiDB-lite"/>
    </source>
</evidence>